<evidence type="ECO:0000256" key="2">
    <source>
        <dbReference type="ARBA" id="ARBA00023128"/>
    </source>
</evidence>
<evidence type="ECO:0000256" key="1">
    <source>
        <dbReference type="ARBA" id="ARBA00004173"/>
    </source>
</evidence>
<dbReference type="OMA" id="VQIPYHE"/>
<dbReference type="GO" id="GO:0005759">
    <property type="term" value="C:mitochondrial matrix"/>
    <property type="evidence" value="ECO:0007669"/>
    <property type="project" value="TreeGrafter"/>
</dbReference>
<protein>
    <submittedName>
        <fullName evidence="4">FAST kinase domains 3</fullName>
    </submittedName>
</protein>
<dbReference type="PANTHER" id="PTHR21228">
    <property type="entry name" value="FAST LEU-RICH DOMAIN-CONTAINING"/>
    <property type="match status" value="1"/>
</dbReference>
<organism evidence="4 5">
    <name type="scientific">Cyprinus carpio carpio</name>
    <dbReference type="NCBI Taxonomy" id="630221"/>
    <lineage>
        <taxon>Eukaryota</taxon>
        <taxon>Metazoa</taxon>
        <taxon>Chordata</taxon>
        <taxon>Craniata</taxon>
        <taxon>Vertebrata</taxon>
        <taxon>Euteleostomi</taxon>
        <taxon>Actinopterygii</taxon>
        <taxon>Neopterygii</taxon>
        <taxon>Teleostei</taxon>
        <taxon>Ostariophysi</taxon>
        <taxon>Cypriniformes</taxon>
        <taxon>Cyprinidae</taxon>
        <taxon>Cyprininae</taxon>
        <taxon>Cyprinus</taxon>
    </lineage>
</organism>
<dbReference type="Pfam" id="PF06743">
    <property type="entry name" value="FAST_1"/>
    <property type="match status" value="1"/>
</dbReference>
<dbReference type="Proteomes" id="UP001108240">
    <property type="component" value="Unplaced"/>
</dbReference>
<comment type="subcellular location">
    <subcellularLocation>
        <location evidence="1">Mitochondrion</location>
    </subcellularLocation>
</comment>
<reference evidence="4" key="1">
    <citation type="submission" date="2025-08" db="UniProtKB">
        <authorList>
            <consortium name="Ensembl"/>
        </authorList>
    </citation>
    <scope>IDENTIFICATION</scope>
</reference>
<dbReference type="InterPro" id="IPR013584">
    <property type="entry name" value="RAP"/>
</dbReference>
<dbReference type="Pfam" id="PF08368">
    <property type="entry name" value="FAST_2"/>
    <property type="match status" value="1"/>
</dbReference>
<dbReference type="InterPro" id="IPR013579">
    <property type="entry name" value="FAST_2"/>
</dbReference>
<dbReference type="GO" id="GO:0035770">
    <property type="term" value="C:ribonucleoprotein granule"/>
    <property type="evidence" value="ECO:0007669"/>
    <property type="project" value="TreeGrafter"/>
</dbReference>
<evidence type="ECO:0000313" key="4">
    <source>
        <dbReference type="Ensembl" id="ENSCCRP00000177954.1"/>
    </source>
</evidence>
<dbReference type="Ensembl" id="ENSCCRT00000193780.1">
    <property type="protein sequence ID" value="ENSCCRP00000177954.1"/>
    <property type="gene ID" value="ENSCCRG00000043437.2"/>
</dbReference>
<dbReference type="PROSITE" id="PS51286">
    <property type="entry name" value="RAP"/>
    <property type="match status" value="1"/>
</dbReference>
<reference evidence="4" key="2">
    <citation type="submission" date="2025-09" db="UniProtKB">
        <authorList>
            <consortium name="Ensembl"/>
        </authorList>
    </citation>
    <scope>IDENTIFICATION</scope>
</reference>
<dbReference type="PANTHER" id="PTHR21228:SF9">
    <property type="entry name" value="FAST KINASE DOMAIN-CONTAINING PROTEIN 3, MITOCHONDRIAL"/>
    <property type="match status" value="1"/>
</dbReference>
<keyword evidence="2" id="KW-0496">Mitochondrion</keyword>
<dbReference type="SMART" id="SM00952">
    <property type="entry name" value="RAP"/>
    <property type="match status" value="1"/>
</dbReference>
<dbReference type="GO" id="GO:0003723">
    <property type="term" value="F:RNA binding"/>
    <property type="evidence" value="ECO:0007669"/>
    <property type="project" value="TreeGrafter"/>
</dbReference>
<sequence length="706" mass="79478">MVAFVMMARTLALRLHFLGHLDDQILPSLKACAGKRLSSPGLRTSTICFPTCSSLSPRGVCTTERDPMFLAAGSVRPYQKLFPSGSGLSLLHHLTSDEDHTFIKRLTSCTSSQQVLRLLRSYPLLSGAAAASILHRLADLEHDSACGLRKPQILLSDAGLNELCQTLEHDSTKLQDEVLVRALLGCTRLYLDPQSRLVVRLVFESQKRLNLERLSVEALCGLSRALFALEGPNSGMIKQAMGQLQNKDTAQWNTAELVAVYSMLANGLGEDGCYLELLNKMNTQALQLVQKMGPGAISEILGALFKLRHKEALPLVIALCKQAVHHVQNFADPELTVVLSALMHYGHSDHFLVEALERHVPKVAFTAHAETVTKVMQFFRRWRILSPPVFNTVAESFVYRAEEYSTWQVSQQIAALGVLGYLPPDAGRLFRKVESVLHARFSQFQPRALLDLLYACTLLQRYPLNFVSKVFSPYFMQQLQGEEGSGIDHRVLAQLTQLYMTVKLECPFYDGPRLSPKFQVKSFLASGQSLETPVEPHFYNAVKSALVDLLGAQSYFASRVLTPYCYTLGTYYASTLVLKLYSCQFLTPTHVNLLIGISLWLYMPLFFFCIYADIEIKLDEEGYVLPASHTDEVHKRIALCIDGSKRFAANAEKLLGKEAIKQRHLRILGYEVVQISYYEFEKLKDKKEVVEYLHKKIFPHSYRLSW</sequence>
<evidence type="ECO:0000259" key="3">
    <source>
        <dbReference type="PROSITE" id="PS51286"/>
    </source>
</evidence>
<dbReference type="GO" id="GO:0044528">
    <property type="term" value="P:regulation of mitochondrial mRNA stability"/>
    <property type="evidence" value="ECO:0007669"/>
    <property type="project" value="InterPro"/>
</dbReference>
<dbReference type="AlphaFoldDB" id="A0A9J8D764"/>
<evidence type="ECO:0000313" key="5">
    <source>
        <dbReference type="Proteomes" id="UP001108240"/>
    </source>
</evidence>
<dbReference type="InterPro" id="IPR010622">
    <property type="entry name" value="FAST_Leu-rich"/>
</dbReference>
<proteinExistence type="predicted"/>
<name>A0A9J8D764_CYPCA</name>
<dbReference type="GO" id="GO:0000963">
    <property type="term" value="P:mitochondrial RNA processing"/>
    <property type="evidence" value="ECO:0007669"/>
    <property type="project" value="TreeGrafter"/>
</dbReference>
<dbReference type="Pfam" id="PF08373">
    <property type="entry name" value="RAP"/>
    <property type="match status" value="1"/>
</dbReference>
<accession>A0A9J8D764</accession>
<dbReference type="GeneTree" id="ENSGT01030000234607"/>
<keyword evidence="5" id="KW-1185">Reference proteome</keyword>
<feature type="domain" description="RAP" evidence="3">
    <location>
        <begin position="637"/>
        <end position="695"/>
    </location>
</feature>
<dbReference type="InterPro" id="IPR050870">
    <property type="entry name" value="FAST_kinase"/>
</dbReference>